<dbReference type="AlphaFoldDB" id="A0A4Q1BJE6"/>
<evidence type="ECO:0000313" key="4">
    <source>
        <dbReference type="EMBL" id="RXK37742.1"/>
    </source>
</evidence>
<evidence type="ECO:0000256" key="1">
    <source>
        <dbReference type="ARBA" id="ARBA00022857"/>
    </source>
</evidence>
<keyword evidence="5" id="KW-1185">Reference proteome</keyword>
<dbReference type="OrthoDB" id="16464at2759"/>
<keyword evidence="2" id="KW-0119">Carbohydrate metabolism</keyword>
<dbReference type="InterPro" id="IPR036291">
    <property type="entry name" value="NAD(P)-bd_dom_sf"/>
</dbReference>
<protein>
    <submittedName>
        <fullName evidence="4">NAD-dependent epimerase/dehydratase</fullName>
    </submittedName>
</protein>
<accession>A0A4Q1BJE6</accession>
<dbReference type="OMA" id="FYYLDIL"/>
<dbReference type="InParanoid" id="A0A4Q1BJE6"/>
<evidence type="ECO:0000313" key="5">
    <source>
        <dbReference type="Proteomes" id="UP000289152"/>
    </source>
</evidence>
<dbReference type="SUPFAM" id="SSF51735">
    <property type="entry name" value="NAD(P)-binding Rossmann-fold domains"/>
    <property type="match status" value="1"/>
</dbReference>
<name>A0A4Q1BJE6_TREME</name>
<dbReference type="Gene3D" id="3.40.50.720">
    <property type="entry name" value="NAD(P)-binding Rossmann-like Domain"/>
    <property type="match status" value="1"/>
</dbReference>
<organism evidence="4 5">
    <name type="scientific">Tremella mesenterica</name>
    <name type="common">Jelly fungus</name>
    <dbReference type="NCBI Taxonomy" id="5217"/>
    <lineage>
        <taxon>Eukaryota</taxon>
        <taxon>Fungi</taxon>
        <taxon>Dikarya</taxon>
        <taxon>Basidiomycota</taxon>
        <taxon>Agaricomycotina</taxon>
        <taxon>Tremellomycetes</taxon>
        <taxon>Tremellales</taxon>
        <taxon>Tremellaceae</taxon>
        <taxon>Tremella</taxon>
    </lineage>
</organism>
<dbReference type="Gene3D" id="3.90.25.10">
    <property type="entry name" value="UDP-galactose 4-epimerase, domain 1"/>
    <property type="match status" value="1"/>
</dbReference>
<evidence type="ECO:0000256" key="2">
    <source>
        <dbReference type="ARBA" id="ARBA00023277"/>
    </source>
</evidence>
<feature type="domain" description="NAD-dependent epimerase/dehydratase" evidence="3">
    <location>
        <begin position="17"/>
        <end position="229"/>
    </location>
</feature>
<evidence type="ECO:0000259" key="3">
    <source>
        <dbReference type="Pfam" id="PF01370"/>
    </source>
</evidence>
<dbReference type="PANTHER" id="PTHR43103:SF3">
    <property type="entry name" value="ADP-L-GLYCERO-D-MANNO-HEPTOSE-6-EPIMERASE"/>
    <property type="match status" value="1"/>
</dbReference>
<proteinExistence type="predicted"/>
<gene>
    <name evidence="4" type="ORF">M231_04991</name>
</gene>
<dbReference type="Pfam" id="PF01370">
    <property type="entry name" value="Epimerase"/>
    <property type="match status" value="1"/>
</dbReference>
<dbReference type="PANTHER" id="PTHR43103">
    <property type="entry name" value="NUCLEOSIDE-DIPHOSPHATE-SUGAR EPIMERASE"/>
    <property type="match status" value="1"/>
</dbReference>
<dbReference type="STRING" id="5217.A0A4Q1BJE6"/>
<keyword evidence="1" id="KW-0521">NADP</keyword>
<dbReference type="VEuPathDB" id="FungiDB:TREMEDRAFT_45034"/>
<dbReference type="Proteomes" id="UP000289152">
    <property type="component" value="Unassembled WGS sequence"/>
</dbReference>
<sequence length="357" mass="38436">MSSSYDALVLPSHVKTVLITGAGGFVGQQLTQLLLQLYPSIRLITVDINVPPTYGITDSNKLKSVKADLGDLDQVKSLFEGETIGGVFALHGIMSGGAEANFDLGYAVNVDAHLNVLKTAVAHAATFPEGEKTVYVFASSLAVYGGPKCRPQDLVVPADTPLIPETSYGCQKQIIETYAYDYGRRGMLDTRCVRLPTVAIRSGAPSTAASSFISGLIREPLLGQISECPIASGPDDPILDQLPVYLSRTKTVIRNLVWALCMPQSSFKERVSRSLNLPGISILPRDILNALVEHGGEEALKLVHWKRDPVVVRICLTWPGDFDSSESVALGFEQDDTKTGFSSAVGDFKELLVAQAK</sequence>
<dbReference type="EMBL" id="SDIL01000061">
    <property type="protein sequence ID" value="RXK37742.1"/>
    <property type="molecule type" value="Genomic_DNA"/>
</dbReference>
<dbReference type="InterPro" id="IPR001509">
    <property type="entry name" value="Epimerase_deHydtase"/>
</dbReference>
<comment type="caution">
    <text evidence="4">The sequence shown here is derived from an EMBL/GenBank/DDBJ whole genome shotgun (WGS) entry which is preliminary data.</text>
</comment>
<reference evidence="4 5" key="1">
    <citation type="submission" date="2016-06" db="EMBL/GenBank/DDBJ databases">
        <title>Evolution of pathogenesis and genome organization in the Tremellales.</title>
        <authorList>
            <person name="Cuomo C."/>
            <person name="Litvintseva A."/>
            <person name="Heitman J."/>
            <person name="Chen Y."/>
            <person name="Sun S."/>
            <person name="Springer D."/>
            <person name="Dromer F."/>
            <person name="Young S."/>
            <person name="Zeng Q."/>
            <person name="Chapman S."/>
            <person name="Gujja S."/>
            <person name="Saif S."/>
            <person name="Birren B."/>
        </authorList>
    </citation>
    <scope>NUCLEOTIDE SEQUENCE [LARGE SCALE GENOMIC DNA]</scope>
    <source>
        <strain evidence="4 5">ATCC 28783</strain>
    </source>
</reference>